<dbReference type="Proteomes" id="UP000030752">
    <property type="component" value="Unassembled WGS sequence"/>
</dbReference>
<reference evidence="5 6" key="1">
    <citation type="submission" date="2013-03" db="EMBL/GenBank/DDBJ databases">
        <title>The Genome Sequence of Phialophora europaea CBS 101466.</title>
        <authorList>
            <consortium name="The Broad Institute Genomics Platform"/>
            <person name="Cuomo C."/>
            <person name="de Hoog S."/>
            <person name="Gorbushina A."/>
            <person name="Walker B."/>
            <person name="Young S.K."/>
            <person name="Zeng Q."/>
            <person name="Gargeya S."/>
            <person name="Fitzgerald M."/>
            <person name="Haas B."/>
            <person name="Abouelleil A."/>
            <person name="Allen A.W."/>
            <person name="Alvarado L."/>
            <person name="Arachchi H.M."/>
            <person name="Berlin A.M."/>
            <person name="Chapman S.B."/>
            <person name="Gainer-Dewar J."/>
            <person name="Goldberg J."/>
            <person name="Griggs A."/>
            <person name="Gujja S."/>
            <person name="Hansen M."/>
            <person name="Howarth C."/>
            <person name="Imamovic A."/>
            <person name="Ireland A."/>
            <person name="Larimer J."/>
            <person name="McCowan C."/>
            <person name="Murphy C."/>
            <person name="Pearson M."/>
            <person name="Poon T.W."/>
            <person name="Priest M."/>
            <person name="Roberts A."/>
            <person name="Saif S."/>
            <person name="Shea T."/>
            <person name="Sisk P."/>
            <person name="Sykes S."/>
            <person name="Wortman J."/>
            <person name="Nusbaum C."/>
            <person name="Birren B."/>
        </authorList>
    </citation>
    <scope>NUCLEOTIDE SEQUENCE [LARGE SCALE GENOMIC DNA]</scope>
    <source>
        <strain evidence="5 6">CBS 101466</strain>
    </source>
</reference>
<evidence type="ECO:0000313" key="5">
    <source>
        <dbReference type="EMBL" id="ETN41693.1"/>
    </source>
</evidence>
<feature type="region of interest" description="Disordered" evidence="3">
    <location>
        <begin position="130"/>
        <end position="509"/>
    </location>
</feature>
<dbReference type="SMART" id="SM00360">
    <property type="entry name" value="RRM"/>
    <property type="match status" value="1"/>
</dbReference>
<dbReference type="SUPFAM" id="SSF54928">
    <property type="entry name" value="RNA-binding domain, RBD"/>
    <property type="match status" value="1"/>
</dbReference>
<gene>
    <name evidence="5" type="ORF">HMPREF1541_03629</name>
</gene>
<proteinExistence type="predicted"/>
<dbReference type="Pfam" id="PF00076">
    <property type="entry name" value="RRM_1"/>
    <property type="match status" value="1"/>
</dbReference>
<dbReference type="Gene3D" id="3.30.70.330">
    <property type="match status" value="1"/>
</dbReference>
<feature type="domain" description="RRM" evidence="4">
    <location>
        <begin position="59"/>
        <end position="135"/>
    </location>
</feature>
<dbReference type="STRING" id="1220924.W2S0W9"/>
<protein>
    <recommendedName>
        <fullName evidence="4">RRM domain-containing protein</fullName>
    </recommendedName>
</protein>
<feature type="compositionally biased region" description="Basic and acidic residues" evidence="3">
    <location>
        <begin position="172"/>
        <end position="208"/>
    </location>
</feature>
<feature type="compositionally biased region" description="Polar residues" evidence="3">
    <location>
        <begin position="215"/>
        <end position="230"/>
    </location>
</feature>
<keyword evidence="1 2" id="KW-0694">RNA-binding</keyword>
<sequence>MEDMPLPMTDSRPGYGSERRGFGGSGGGGFGDEDEADRRSERQGYSVREQLPMPTAPPYTAHLANLSFDALEDDVNDFFRDCEVKEVRIVKDKMDDKPKGFGYVTFDSLEGLKTALNLSGGSLAGRAVRVSVAEPPKDRVDPSRDLSDWSRKGPLPDLPNQRRVSDRPTFNRFDDNRSDAGSERGGRRGFEPSGDGKVRDFGNWERRGPLPATPGQGTSLRDGGRQQSKNGPDFRHNSPSWGEGRSQDGSRPPRRDQDRPAVDRQPTAPELDNEWRSGMKAAPAVKSPTPDDSNPPSPRPAAAPATRPRLNLQKRTVSEAEPATSPAPGSDSKASPFGAAKPIDTAARERAVEEKRQLVIRERKEAEEKARAEKAEEKRQTREKGESDKPESPKATKQTPKGEEDEEKPAGPKFDILRRAESGTNDMIADDQDEDVAPTDDKAVKPKEIVVPASQANGSWRKAPGAKSPGPKSPEASTAEALEEDGWSTVSKPGKQRNNRRGGPRAIAS</sequence>
<dbReference type="EMBL" id="KB822719">
    <property type="protein sequence ID" value="ETN41693.1"/>
    <property type="molecule type" value="Genomic_DNA"/>
</dbReference>
<dbReference type="AlphaFoldDB" id="W2S0W9"/>
<dbReference type="PROSITE" id="PS50102">
    <property type="entry name" value="RRM"/>
    <property type="match status" value="1"/>
</dbReference>
<evidence type="ECO:0000259" key="4">
    <source>
        <dbReference type="PROSITE" id="PS50102"/>
    </source>
</evidence>
<dbReference type="PANTHER" id="PTHR23236">
    <property type="entry name" value="EUKARYOTIC TRANSLATION INITIATION FACTOR 4B/4H"/>
    <property type="match status" value="1"/>
</dbReference>
<dbReference type="GO" id="GO:0003723">
    <property type="term" value="F:RNA binding"/>
    <property type="evidence" value="ECO:0007669"/>
    <property type="project" value="UniProtKB-UniRule"/>
</dbReference>
<feature type="compositionally biased region" description="Basic and acidic residues" evidence="3">
    <location>
        <begin position="245"/>
        <end position="262"/>
    </location>
</feature>
<evidence type="ECO:0000256" key="1">
    <source>
        <dbReference type="ARBA" id="ARBA00022884"/>
    </source>
</evidence>
<dbReference type="InterPro" id="IPR000504">
    <property type="entry name" value="RRM_dom"/>
</dbReference>
<dbReference type="eggNOG" id="KOG0118">
    <property type="taxonomic scope" value="Eukaryota"/>
</dbReference>
<dbReference type="OrthoDB" id="48651at2759"/>
<dbReference type="InterPro" id="IPR035979">
    <property type="entry name" value="RBD_domain_sf"/>
</dbReference>
<dbReference type="GeneID" id="19970968"/>
<dbReference type="HOGENOM" id="CLU_030044_0_1_1"/>
<feature type="compositionally biased region" description="Basic and acidic residues" evidence="3">
    <location>
        <begin position="346"/>
        <end position="394"/>
    </location>
</feature>
<feature type="compositionally biased region" description="Low complexity" evidence="3">
    <location>
        <begin position="302"/>
        <end position="311"/>
    </location>
</feature>
<dbReference type="GO" id="GO:0005730">
    <property type="term" value="C:nucleolus"/>
    <property type="evidence" value="ECO:0007669"/>
    <property type="project" value="TreeGrafter"/>
</dbReference>
<dbReference type="VEuPathDB" id="FungiDB:HMPREF1541_03629"/>
<organism evidence="5 6">
    <name type="scientific">Cyphellophora europaea (strain CBS 101466)</name>
    <name type="common">Phialophora europaea</name>
    <dbReference type="NCBI Taxonomy" id="1220924"/>
    <lineage>
        <taxon>Eukaryota</taxon>
        <taxon>Fungi</taxon>
        <taxon>Dikarya</taxon>
        <taxon>Ascomycota</taxon>
        <taxon>Pezizomycotina</taxon>
        <taxon>Eurotiomycetes</taxon>
        <taxon>Chaetothyriomycetidae</taxon>
        <taxon>Chaetothyriales</taxon>
        <taxon>Cyphellophoraceae</taxon>
        <taxon>Cyphellophora</taxon>
    </lineage>
</organism>
<feature type="compositionally biased region" description="Basic residues" evidence="3">
    <location>
        <begin position="494"/>
        <end position="503"/>
    </location>
</feature>
<feature type="compositionally biased region" description="Basic and acidic residues" evidence="3">
    <location>
        <begin position="439"/>
        <end position="448"/>
    </location>
</feature>
<evidence type="ECO:0000256" key="2">
    <source>
        <dbReference type="PROSITE-ProRule" id="PRU00176"/>
    </source>
</evidence>
<dbReference type="PANTHER" id="PTHR23236:SF11">
    <property type="entry name" value="EUKARYOTIC TRANSLATION INITIATION FACTOR 4H"/>
    <property type="match status" value="1"/>
</dbReference>
<feature type="compositionally biased region" description="Acidic residues" evidence="3">
    <location>
        <begin position="428"/>
        <end position="438"/>
    </location>
</feature>
<evidence type="ECO:0000313" key="6">
    <source>
        <dbReference type="Proteomes" id="UP000030752"/>
    </source>
</evidence>
<dbReference type="RefSeq" id="XP_008716202.1">
    <property type="nucleotide sequence ID" value="XM_008717980.1"/>
</dbReference>
<dbReference type="InterPro" id="IPR012677">
    <property type="entry name" value="Nucleotide-bd_a/b_plait_sf"/>
</dbReference>
<keyword evidence="6" id="KW-1185">Reference proteome</keyword>
<evidence type="ECO:0000256" key="3">
    <source>
        <dbReference type="SAM" id="MobiDB-lite"/>
    </source>
</evidence>
<name>W2S0W9_CYPE1</name>
<accession>W2S0W9</accession>
<dbReference type="InParanoid" id="W2S0W9"/>
<feature type="region of interest" description="Disordered" evidence="3">
    <location>
        <begin position="1"/>
        <end position="58"/>
    </location>
</feature>
<feature type="compositionally biased region" description="Basic and acidic residues" evidence="3">
    <location>
        <begin position="135"/>
        <end position="151"/>
    </location>
</feature>